<sequence>MSKRDYYQVLGVPRTASEDDLKKAYRRCAMKYHPDRNPGDAAAEAAFKECKEAYEVLADTKKRKLYDTHGHAAFEHGVGGGNAPDMNDIFGDIFGNIFGGARASRRGADVGYMVELDLEEAVAGVERQIQIPTLVECTHCNGSGSEDGHVETCGTCRGSGQVRIQRGIFAMQQTCPHCGGRGVIIRNPCKVCNGAGRVEDHKTLSVKIPAGVDNGDRIRLSGEGEQGPDGVPPGDLYVEVRVREHPIFQRDGDDLHCEVPVRISQAALGDIVRVATLDGEAEIRIPAETQSGKLFRLRGKGVRSVRSRTEGDLYCRIVVETPVNLTAEQRKLLEQFEMTFAGEDARKHSPKSATFLDGVKSFWDRMTS</sequence>
<feature type="repeat" description="CXXCXGXG motif" evidence="13">
    <location>
        <begin position="153"/>
        <end position="160"/>
    </location>
</feature>
<evidence type="ECO:0000256" key="4">
    <source>
        <dbReference type="ARBA" id="ARBA00022705"/>
    </source>
</evidence>
<feature type="binding site" evidence="13">
    <location>
        <position position="175"/>
    </location>
    <ligand>
        <name>Zn(2+)</name>
        <dbReference type="ChEBI" id="CHEBI:29105"/>
        <label>2</label>
    </ligand>
</feature>
<evidence type="ECO:0000256" key="11">
    <source>
        <dbReference type="ARBA" id="ARBA00061004"/>
    </source>
</evidence>
<dbReference type="InterPro" id="IPR036410">
    <property type="entry name" value="HSP_DnaJ_Cys-rich_dom_sf"/>
</dbReference>
<dbReference type="InterPro" id="IPR008971">
    <property type="entry name" value="HSP40/DnaJ_pept-bd"/>
</dbReference>
<dbReference type="NCBIfam" id="TIGR02349">
    <property type="entry name" value="DnaJ_bact"/>
    <property type="match status" value="1"/>
</dbReference>
<keyword evidence="5 13" id="KW-0479">Metal-binding</keyword>
<dbReference type="Gene3D" id="2.60.260.20">
    <property type="entry name" value="Urease metallochaperone UreE, N-terminal domain"/>
    <property type="match status" value="2"/>
</dbReference>
<evidence type="ECO:0000256" key="13">
    <source>
        <dbReference type="HAMAP-Rule" id="MF_01152"/>
    </source>
</evidence>
<evidence type="ECO:0000256" key="6">
    <source>
        <dbReference type="ARBA" id="ARBA00022737"/>
    </source>
</evidence>
<proteinExistence type="inferred from homology"/>
<comment type="similarity">
    <text evidence="11 13">Belongs to the DnaJ family.</text>
</comment>
<organism evidence="17 18">
    <name type="scientific">Xylella fastidiosa subsp. multiplex</name>
    <dbReference type="NCBI Taxonomy" id="644357"/>
    <lineage>
        <taxon>Bacteria</taxon>
        <taxon>Pseudomonadati</taxon>
        <taxon>Pseudomonadota</taxon>
        <taxon>Gammaproteobacteria</taxon>
        <taxon>Lysobacterales</taxon>
        <taxon>Lysobacteraceae</taxon>
        <taxon>Xylella</taxon>
    </lineage>
</organism>
<dbReference type="Proteomes" id="UP000474061">
    <property type="component" value="Unassembled WGS sequence"/>
</dbReference>
<feature type="binding site" evidence="13">
    <location>
        <position position="156"/>
    </location>
    <ligand>
        <name>Zn(2+)</name>
        <dbReference type="ChEBI" id="CHEBI:29105"/>
        <label>2</label>
    </ligand>
</feature>
<dbReference type="FunFam" id="2.60.260.20:FF:000004">
    <property type="entry name" value="Molecular chaperone DnaJ"/>
    <property type="match status" value="1"/>
</dbReference>
<dbReference type="InterPro" id="IPR001305">
    <property type="entry name" value="HSP_DnaJ_Cys-rich_dom"/>
</dbReference>
<dbReference type="PRINTS" id="PR00625">
    <property type="entry name" value="JDOMAIN"/>
</dbReference>
<evidence type="ECO:0000256" key="8">
    <source>
        <dbReference type="ARBA" id="ARBA00022833"/>
    </source>
</evidence>
<gene>
    <name evidence="13 17" type="primary">dnaJ</name>
    <name evidence="17" type="ORF">FG476_05315</name>
</gene>
<evidence type="ECO:0000313" key="17">
    <source>
        <dbReference type="EMBL" id="MRU23508.1"/>
    </source>
</evidence>
<feature type="binding site" evidence="13">
    <location>
        <position position="189"/>
    </location>
    <ligand>
        <name>Zn(2+)</name>
        <dbReference type="ChEBI" id="CHEBI:29105"/>
        <label>1</label>
    </ligand>
</feature>
<comment type="subcellular location">
    <subcellularLocation>
        <location evidence="1 13">Cytoplasm</location>
    </subcellularLocation>
</comment>
<dbReference type="GO" id="GO:0009408">
    <property type="term" value="P:response to heat"/>
    <property type="evidence" value="ECO:0007669"/>
    <property type="project" value="InterPro"/>
</dbReference>
<feature type="binding site" evidence="13">
    <location>
        <position position="192"/>
    </location>
    <ligand>
        <name>Zn(2+)</name>
        <dbReference type="ChEBI" id="CHEBI:29105"/>
        <label>1</label>
    </ligand>
</feature>
<keyword evidence="4 13" id="KW-0235">DNA replication</keyword>
<dbReference type="PANTHER" id="PTHR43096:SF48">
    <property type="entry name" value="CHAPERONE PROTEIN DNAJ"/>
    <property type="match status" value="1"/>
</dbReference>
<evidence type="ECO:0000256" key="1">
    <source>
        <dbReference type="ARBA" id="ARBA00004496"/>
    </source>
</evidence>
<dbReference type="InterPro" id="IPR001623">
    <property type="entry name" value="DnaJ_domain"/>
</dbReference>
<dbReference type="SMR" id="A0A9Q4MJD9"/>
<evidence type="ECO:0000256" key="2">
    <source>
        <dbReference type="ARBA" id="ARBA00011738"/>
    </source>
</evidence>
<evidence type="ECO:0000256" key="7">
    <source>
        <dbReference type="ARBA" id="ARBA00022771"/>
    </source>
</evidence>
<dbReference type="RefSeq" id="WP_004085854.1">
    <property type="nucleotide sequence ID" value="NZ_CP047134.1"/>
</dbReference>
<protein>
    <recommendedName>
        <fullName evidence="12 13">Chaperone protein DnaJ</fullName>
    </recommendedName>
</protein>
<evidence type="ECO:0000313" key="18">
    <source>
        <dbReference type="Proteomes" id="UP000474061"/>
    </source>
</evidence>
<evidence type="ECO:0000256" key="10">
    <source>
        <dbReference type="ARBA" id="ARBA00023186"/>
    </source>
</evidence>
<feature type="zinc finger region" description="CR-type" evidence="14">
    <location>
        <begin position="124"/>
        <end position="201"/>
    </location>
</feature>
<feature type="domain" description="CR-type" evidence="16">
    <location>
        <begin position="124"/>
        <end position="201"/>
    </location>
</feature>
<evidence type="ECO:0000256" key="9">
    <source>
        <dbReference type="ARBA" id="ARBA00023016"/>
    </source>
</evidence>
<dbReference type="Pfam" id="PF00684">
    <property type="entry name" value="DnaJ_CXXCXGXG"/>
    <property type="match status" value="1"/>
</dbReference>
<feature type="repeat" description="CXXCXGXG motif" evidence="13">
    <location>
        <begin position="189"/>
        <end position="196"/>
    </location>
</feature>
<evidence type="ECO:0000256" key="5">
    <source>
        <dbReference type="ARBA" id="ARBA00022723"/>
    </source>
</evidence>
<dbReference type="CDD" id="cd10747">
    <property type="entry name" value="DnaJ_C"/>
    <property type="match status" value="1"/>
</dbReference>
<feature type="repeat" description="CXXCXGXG motif" evidence="13">
    <location>
        <begin position="175"/>
        <end position="182"/>
    </location>
</feature>
<keyword evidence="3 13" id="KW-0963">Cytoplasm</keyword>
<evidence type="ECO:0000259" key="16">
    <source>
        <dbReference type="PROSITE" id="PS51188"/>
    </source>
</evidence>
<dbReference type="GO" id="GO:0006260">
    <property type="term" value="P:DNA replication"/>
    <property type="evidence" value="ECO:0007669"/>
    <property type="project" value="UniProtKB-KW"/>
</dbReference>
<feature type="binding site" evidence="13">
    <location>
        <position position="140"/>
    </location>
    <ligand>
        <name>Zn(2+)</name>
        <dbReference type="ChEBI" id="CHEBI:29105"/>
        <label>1</label>
    </ligand>
</feature>
<dbReference type="NCBIfam" id="NF008035">
    <property type="entry name" value="PRK10767.1"/>
    <property type="match status" value="1"/>
</dbReference>
<comment type="subunit">
    <text evidence="2 13">Homodimer.</text>
</comment>
<feature type="binding site" evidence="13">
    <location>
        <position position="178"/>
    </location>
    <ligand>
        <name>Zn(2+)</name>
        <dbReference type="ChEBI" id="CHEBI:29105"/>
        <label>2</label>
    </ligand>
</feature>
<dbReference type="AlphaFoldDB" id="A0A9Q4MJD9"/>
<keyword evidence="9 13" id="KW-0346">Stress response</keyword>
<feature type="repeat" description="CXXCXGXG motif" evidence="13">
    <location>
        <begin position="137"/>
        <end position="144"/>
    </location>
</feature>
<keyword evidence="10 13" id="KW-0143">Chaperone</keyword>
<dbReference type="GO" id="GO:0042026">
    <property type="term" value="P:protein refolding"/>
    <property type="evidence" value="ECO:0007669"/>
    <property type="project" value="TreeGrafter"/>
</dbReference>
<dbReference type="GO" id="GO:0051082">
    <property type="term" value="F:unfolded protein binding"/>
    <property type="evidence" value="ECO:0007669"/>
    <property type="project" value="UniProtKB-UniRule"/>
</dbReference>
<comment type="caution">
    <text evidence="17">The sequence shown here is derived from an EMBL/GenBank/DDBJ whole genome shotgun (WGS) entry which is preliminary data.</text>
</comment>
<keyword evidence="6 13" id="KW-0677">Repeat</keyword>
<comment type="function">
    <text evidence="13">Participates actively in the response to hyperosmotic and heat shock by preventing the aggregation of stress-denatured proteins and by disaggregating proteins, also in an autonomous, DnaK-independent fashion. Unfolded proteins bind initially to DnaJ; upon interaction with the DnaJ-bound protein, DnaK hydrolyzes its bound ATP, resulting in the formation of a stable complex. GrpE releases ADP from DnaK; ATP binding to DnaK triggers the release of the substrate protein, thus completing the reaction cycle. Several rounds of ATP-dependent interactions between DnaJ, DnaK and GrpE are required for fully efficient folding. Also involved, together with DnaK and GrpE, in the DNA replication of plasmids through activation of initiation proteins.</text>
</comment>
<reference evidence="17" key="1">
    <citation type="submission" date="2019-05" db="EMBL/GenBank/DDBJ databases">
        <authorList>
            <person name="Castillo A."/>
            <person name="Giampetruzzi A."/>
            <person name="Landa B."/>
            <person name="Saponari M."/>
            <person name="Almeida R.P.P."/>
            <person name="Moralejo E."/>
            <person name="Marco-Noales E."/>
            <person name="Velasco-Amo M.P."/>
            <person name="Roman-Ecija M."/>
            <person name="Navarro I."/>
            <person name="Monterde A."/>
            <person name="Barbe S."/>
        </authorList>
    </citation>
    <scope>NUCLEOTIDE SEQUENCE</scope>
    <source>
        <strain evidence="17">XYL1981</strain>
    </source>
</reference>
<feature type="binding site" evidence="13">
    <location>
        <position position="153"/>
    </location>
    <ligand>
        <name>Zn(2+)</name>
        <dbReference type="ChEBI" id="CHEBI:29105"/>
        <label>2</label>
    </ligand>
</feature>
<dbReference type="PROSITE" id="PS51188">
    <property type="entry name" value="ZF_CR"/>
    <property type="match status" value="1"/>
</dbReference>
<dbReference type="Gene3D" id="2.10.230.10">
    <property type="entry name" value="Heat shock protein DnaJ, cysteine-rich domain"/>
    <property type="match status" value="1"/>
</dbReference>
<dbReference type="InterPro" id="IPR012724">
    <property type="entry name" value="DnaJ"/>
</dbReference>
<evidence type="ECO:0000256" key="14">
    <source>
        <dbReference type="PROSITE-ProRule" id="PRU00546"/>
    </source>
</evidence>
<dbReference type="SUPFAM" id="SSF46565">
    <property type="entry name" value="Chaperone J-domain"/>
    <property type="match status" value="1"/>
</dbReference>
<evidence type="ECO:0000256" key="12">
    <source>
        <dbReference type="ARBA" id="ARBA00067609"/>
    </source>
</evidence>
<dbReference type="HAMAP" id="MF_01152">
    <property type="entry name" value="DnaJ"/>
    <property type="match status" value="1"/>
</dbReference>
<dbReference type="GO" id="GO:0031072">
    <property type="term" value="F:heat shock protein binding"/>
    <property type="evidence" value="ECO:0007669"/>
    <property type="project" value="InterPro"/>
</dbReference>
<dbReference type="PROSITE" id="PS50076">
    <property type="entry name" value="DNAJ_2"/>
    <property type="match status" value="1"/>
</dbReference>
<dbReference type="GO" id="GO:0005524">
    <property type="term" value="F:ATP binding"/>
    <property type="evidence" value="ECO:0007669"/>
    <property type="project" value="InterPro"/>
</dbReference>
<name>A0A9Q4MJD9_XYLFS</name>
<dbReference type="Pfam" id="PF00226">
    <property type="entry name" value="DnaJ"/>
    <property type="match status" value="1"/>
</dbReference>
<dbReference type="GO" id="GO:0005737">
    <property type="term" value="C:cytoplasm"/>
    <property type="evidence" value="ECO:0007669"/>
    <property type="project" value="UniProtKB-SubCell"/>
</dbReference>
<dbReference type="InterPro" id="IPR036869">
    <property type="entry name" value="J_dom_sf"/>
</dbReference>
<dbReference type="FunFam" id="2.10.230.10:FF:000002">
    <property type="entry name" value="Molecular chaperone DnaJ"/>
    <property type="match status" value="1"/>
</dbReference>
<keyword evidence="8 13" id="KW-0862">Zinc</keyword>
<feature type="binding site" evidence="13">
    <location>
        <position position="137"/>
    </location>
    <ligand>
        <name>Zn(2+)</name>
        <dbReference type="ChEBI" id="CHEBI:29105"/>
        <label>1</label>
    </ligand>
</feature>
<dbReference type="Pfam" id="PF01556">
    <property type="entry name" value="DnaJ_C"/>
    <property type="match status" value="1"/>
</dbReference>
<dbReference type="InterPro" id="IPR002939">
    <property type="entry name" value="DnaJ_C"/>
</dbReference>
<reference evidence="17" key="2">
    <citation type="journal article" date="2020" name="Appl. Environ. Microbiol.">
        <title>Multiple intercontinental introductions associated with the emergence of a plant pathogen in Europe.</title>
        <authorList>
            <person name="Landa B.B."/>
            <person name="Castillo A.I."/>
            <person name="Giampetruzzi A."/>
            <person name="Kahn A."/>
            <person name="Roman-Ecija M."/>
            <person name="Velasco-Amo M.P."/>
            <person name="Navas-Cortes J.A."/>
            <person name="Marco-Noales E."/>
            <person name="Barbe S."/>
            <person name="Moralejo E."/>
            <person name="Coletta-Filho H.D."/>
            <person name="Saldarelli P."/>
            <person name="Saponari M."/>
            <person name="Almeida R.P.P."/>
        </authorList>
    </citation>
    <scope>NUCLEOTIDE SEQUENCE</scope>
    <source>
        <strain evidence="17">XYL1981</strain>
    </source>
</reference>
<comment type="cofactor">
    <cofactor evidence="13">
        <name>Zn(2+)</name>
        <dbReference type="ChEBI" id="CHEBI:29105"/>
    </cofactor>
    <text evidence="13">Binds 2 Zn(2+) ions per monomer.</text>
</comment>
<accession>A0A9Q4MJD9</accession>
<dbReference type="CDD" id="cd06257">
    <property type="entry name" value="DnaJ"/>
    <property type="match status" value="1"/>
</dbReference>
<dbReference type="GO" id="GO:0008270">
    <property type="term" value="F:zinc ion binding"/>
    <property type="evidence" value="ECO:0007669"/>
    <property type="project" value="UniProtKB-UniRule"/>
</dbReference>
<dbReference type="Gene3D" id="1.10.287.110">
    <property type="entry name" value="DnaJ domain"/>
    <property type="match status" value="1"/>
</dbReference>
<dbReference type="SMART" id="SM00271">
    <property type="entry name" value="DnaJ"/>
    <property type="match status" value="1"/>
</dbReference>
<dbReference type="EMBL" id="VDCJ01000340">
    <property type="protein sequence ID" value="MRU23508.1"/>
    <property type="molecule type" value="Genomic_DNA"/>
</dbReference>
<dbReference type="SUPFAM" id="SSF49493">
    <property type="entry name" value="HSP40/DnaJ peptide-binding domain"/>
    <property type="match status" value="2"/>
</dbReference>
<comment type="domain">
    <text evidence="13">The J domain is necessary and sufficient to stimulate DnaK ATPase activity. Zinc center 1 plays an important role in the autonomous, DnaK-independent chaperone activity of DnaJ. Zinc center 2 is essential for interaction with DnaK and for DnaJ activity.</text>
</comment>
<keyword evidence="7 13" id="KW-0863">Zinc-finger</keyword>
<dbReference type="CDD" id="cd10719">
    <property type="entry name" value="DnaJ_zf"/>
    <property type="match status" value="1"/>
</dbReference>
<dbReference type="SUPFAM" id="SSF57938">
    <property type="entry name" value="DnaJ/Hsp40 cysteine-rich domain"/>
    <property type="match status" value="1"/>
</dbReference>
<evidence type="ECO:0000259" key="15">
    <source>
        <dbReference type="PROSITE" id="PS50076"/>
    </source>
</evidence>
<evidence type="ECO:0000256" key="3">
    <source>
        <dbReference type="ARBA" id="ARBA00022490"/>
    </source>
</evidence>
<dbReference type="PANTHER" id="PTHR43096">
    <property type="entry name" value="DNAJ HOMOLOG 1, MITOCHONDRIAL-RELATED"/>
    <property type="match status" value="1"/>
</dbReference>
<feature type="domain" description="J" evidence="15">
    <location>
        <begin position="5"/>
        <end position="70"/>
    </location>
</feature>